<dbReference type="RefSeq" id="WP_089854960.1">
    <property type="nucleotide sequence ID" value="NZ_FPAI01000021.1"/>
</dbReference>
<keyword evidence="5" id="KW-1185">Reference proteome</keyword>
<name>A0A1I6U3A3_9BACI</name>
<evidence type="ECO:0000313" key="3">
    <source>
        <dbReference type="EMBL" id="SFS95905.1"/>
    </source>
</evidence>
<sequence>MIEGSVMNVGKIYMTMLLVALIVTISVFLFHVQQSNHFKQYINYQIERSGGLTLDTIDRINQYSEQNFSGVFSLDDSQQTEKKPYGETVEYQANVSIKFLFLDFDIVELPISGSAISLVR</sequence>
<proteinExistence type="predicted"/>
<evidence type="ECO:0008006" key="6">
    <source>
        <dbReference type="Google" id="ProtNLM"/>
    </source>
</evidence>
<accession>A0A1I6U3A3</accession>
<dbReference type="Proteomes" id="UP000321773">
    <property type="component" value="Unassembled WGS sequence"/>
</dbReference>
<keyword evidence="1" id="KW-0812">Transmembrane</keyword>
<protein>
    <recommendedName>
        <fullName evidence="6">DUF4845 domain-containing protein</fullName>
    </recommendedName>
</protein>
<dbReference type="EMBL" id="BJWJ01000045">
    <property type="protein sequence ID" value="GEM05683.1"/>
    <property type="molecule type" value="Genomic_DNA"/>
</dbReference>
<dbReference type="STRING" id="306541.SAMN05421668_12133"/>
<keyword evidence="1" id="KW-0472">Membrane</keyword>
<dbReference type="AlphaFoldDB" id="A0A1I6U3A3"/>
<evidence type="ECO:0000313" key="5">
    <source>
        <dbReference type="Proteomes" id="UP000321773"/>
    </source>
</evidence>
<organism evidence="3 4">
    <name type="scientific">Halolactibacillus miurensis</name>
    <dbReference type="NCBI Taxonomy" id="306541"/>
    <lineage>
        <taxon>Bacteria</taxon>
        <taxon>Bacillati</taxon>
        <taxon>Bacillota</taxon>
        <taxon>Bacilli</taxon>
        <taxon>Bacillales</taxon>
        <taxon>Bacillaceae</taxon>
        <taxon>Halolactibacillus</taxon>
    </lineage>
</organism>
<dbReference type="OrthoDB" id="2200156at2"/>
<evidence type="ECO:0000256" key="1">
    <source>
        <dbReference type="SAM" id="Phobius"/>
    </source>
</evidence>
<evidence type="ECO:0000313" key="4">
    <source>
        <dbReference type="Proteomes" id="UP000199139"/>
    </source>
</evidence>
<gene>
    <name evidence="2" type="ORF">HMI01_26710</name>
    <name evidence="3" type="ORF">SAMN05421668_12133</name>
</gene>
<evidence type="ECO:0000313" key="2">
    <source>
        <dbReference type="EMBL" id="GEM05683.1"/>
    </source>
</evidence>
<feature type="transmembrane region" description="Helical" evidence="1">
    <location>
        <begin position="12"/>
        <end position="32"/>
    </location>
</feature>
<reference evidence="2 5" key="2">
    <citation type="submission" date="2019-07" db="EMBL/GenBank/DDBJ databases">
        <title>Whole genome shotgun sequence of Halolactibacillus miurensis NBRC 100873.</title>
        <authorList>
            <person name="Hosoyama A."/>
            <person name="Uohara A."/>
            <person name="Ohji S."/>
            <person name="Ichikawa N."/>
        </authorList>
    </citation>
    <scope>NUCLEOTIDE SEQUENCE [LARGE SCALE GENOMIC DNA]</scope>
    <source>
        <strain evidence="2 5">NBRC 100873</strain>
    </source>
</reference>
<keyword evidence="1" id="KW-1133">Transmembrane helix</keyword>
<dbReference type="EMBL" id="FPAI01000021">
    <property type="protein sequence ID" value="SFS95905.1"/>
    <property type="molecule type" value="Genomic_DNA"/>
</dbReference>
<reference evidence="3 4" key="1">
    <citation type="submission" date="2016-10" db="EMBL/GenBank/DDBJ databases">
        <authorList>
            <person name="de Groot N.N."/>
        </authorList>
    </citation>
    <scope>NUCLEOTIDE SEQUENCE [LARGE SCALE GENOMIC DNA]</scope>
    <source>
        <strain evidence="3 4">DSM 17074</strain>
    </source>
</reference>
<dbReference type="Proteomes" id="UP000199139">
    <property type="component" value="Unassembled WGS sequence"/>
</dbReference>